<sequence>MSLAKFLEKVRKNEPVSFQDTISIISEHYDYHPVEFSNGLGDQRLVNSAGVNEGSCKIFAFALLHDLDKQQTLSLFGDFYRQEVLADPEGKSHQNIRNFIKYGWEGVQFEEMPLEEK</sequence>
<protein>
    <submittedName>
        <fullName evidence="1">HopJ type III effector protein</fullName>
    </submittedName>
</protein>
<dbReference type="Proteomes" id="UP000005090">
    <property type="component" value="Chromosome"/>
</dbReference>
<gene>
    <name evidence="1" type="ORF">Metal_1317</name>
</gene>
<dbReference type="Gene3D" id="3.20.160.10">
    <property type="entry name" value="vpa0580 domain like"/>
    <property type="match status" value="1"/>
</dbReference>
<dbReference type="STRING" id="686340.Metal_1317"/>
<accession>H8GJC5</accession>
<dbReference type="Pfam" id="PF08888">
    <property type="entry name" value="HopJ"/>
    <property type="match status" value="1"/>
</dbReference>
<proteinExistence type="predicted"/>
<reference evidence="1 2" key="1">
    <citation type="journal article" date="2013" name="Genome Announc.">
        <title>Genome Sequence of the Obligate Gammaproteobacterial Methanotroph Methylomicrobium album Strain BG8.</title>
        <authorList>
            <person name="Kits K.D."/>
            <person name="Kalyuzhnaya M.G."/>
            <person name="Klotz M.G."/>
            <person name="Jetten M.S."/>
            <person name="Op den Camp H.J."/>
            <person name="Vuilleumier S."/>
            <person name="Bringel F."/>
            <person name="Dispirito A.A."/>
            <person name="Murrell J.C."/>
            <person name="Bruce D."/>
            <person name="Cheng J.F."/>
            <person name="Copeland A."/>
            <person name="Goodwin L."/>
            <person name="Hauser L."/>
            <person name="Lajus A."/>
            <person name="Land M.L."/>
            <person name="Lapidus A."/>
            <person name="Lucas S."/>
            <person name="Medigue C."/>
            <person name="Pitluck S."/>
            <person name="Woyke T."/>
            <person name="Zeytun A."/>
            <person name="Stein L.Y."/>
        </authorList>
    </citation>
    <scope>NUCLEOTIDE SEQUENCE [LARGE SCALE GENOMIC DNA]</scope>
    <source>
        <strain evidence="1 2">BG8</strain>
    </source>
</reference>
<name>H8GJC5_METAL</name>
<dbReference type="RefSeq" id="WP_005370744.1">
    <property type="nucleotide sequence ID" value="NZ_CM001475.1"/>
</dbReference>
<organism evidence="1 2">
    <name type="scientific">Methylomicrobium album BG8</name>
    <dbReference type="NCBI Taxonomy" id="686340"/>
    <lineage>
        <taxon>Bacteria</taxon>
        <taxon>Pseudomonadati</taxon>
        <taxon>Pseudomonadota</taxon>
        <taxon>Gammaproteobacteria</taxon>
        <taxon>Methylococcales</taxon>
        <taxon>Methylococcaceae</taxon>
        <taxon>Methylomicrobium</taxon>
    </lineage>
</organism>
<dbReference type="EMBL" id="CM001475">
    <property type="protein sequence ID" value="EIC29115.1"/>
    <property type="molecule type" value="Genomic_DNA"/>
</dbReference>
<dbReference type="HOGENOM" id="CLU_121622_1_1_6"/>
<dbReference type="InterPro" id="IPR014984">
    <property type="entry name" value="HopJ"/>
</dbReference>
<evidence type="ECO:0000313" key="2">
    <source>
        <dbReference type="Proteomes" id="UP000005090"/>
    </source>
</evidence>
<dbReference type="InterPro" id="IPR038604">
    <property type="entry name" value="HopJ_sf"/>
</dbReference>
<dbReference type="eggNOG" id="ENOG5032RP0">
    <property type="taxonomic scope" value="Bacteria"/>
</dbReference>
<evidence type="ECO:0000313" key="1">
    <source>
        <dbReference type="EMBL" id="EIC29115.1"/>
    </source>
</evidence>
<keyword evidence="2" id="KW-1185">Reference proteome</keyword>
<dbReference type="AlphaFoldDB" id="H8GJC5"/>